<dbReference type="Pfam" id="PF16271">
    <property type="entry name" value="DUF4924"/>
    <property type="match status" value="1"/>
</dbReference>
<proteinExistence type="predicted"/>
<comment type="caution">
    <text evidence="1">The sequence shown here is derived from an EMBL/GenBank/DDBJ whole genome shotgun (WGS) entry which is preliminary data.</text>
</comment>
<accession>A0ABW4VU83</accession>
<dbReference type="Proteomes" id="UP001597361">
    <property type="component" value="Unassembled WGS sequence"/>
</dbReference>
<name>A0ABW4VU83_9BACT</name>
<organism evidence="1 2">
    <name type="scientific">Belliella marina</name>
    <dbReference type="NCBI Taxonomy" id="1644146"/>
    <lineage>
        <taxon>Bacteria</taxon>
        <taxon>Pseudomonadati</taxon>
        <taxon>Bacteroidota</taxon>
        <taxon>Cytophagia</taxon>
        <taxon>Cytophagales</taxon>
        <taxon>Cyclobacteriaceae</taxon>
        <taxon>Belliella</taxon>
    </lineage>
</organism>
<protein>
    <submittedName>
        <fullName evidence="1">DUF4924 family protein</fullName>
    </submittedName>
</protein>
<keyword evidence="2" id="KW-1185">Reference proteome</keyword>
<gene>
    <name evidence="1" type="ORF">ACFSKL_20265</name>
</gene>
<dbReference type="InterPro" id="IPR032574">
    <property type="entry name" value="DUF4924"/>
</dbReference>
<sequence>MKSIAEKKKGQNIAEYIIYMYQMEDLIRAYDFNMLDIRQYVIAHYPISDTEKEDTAHWFASICEQMISEKISESGHLSEVQVIVDDLAKIHWELLKSDKEYFEIYNIAKPYVIDMIMEAGDKPVGHEIQVCLNAIYGFLLAKLKGREIPKGYTEATDAFGNVLSYLGFVYAEKNIT</sequence>
<evidence type="ECO:0000313" key="1">
    <source>
        <dbReference type="EMBL" id="MFD2037145.1"/>
    </source>
</evidence>
<dbReference type="RefSeq" id="WP_376888795.1">
    <property type="nucleotide sequence ID" value="NZ_JBHUHR010000046.1"/>
</dbReference>
<evidence type="ECO:0000313" key="2">
    <source>
        <dbReference type="Proteomes" id="UP001597361"/>
    </source>
</evidence>
<dbReference type="EMBL" id="JBHUHR010000046">
    <property type="protein sequence ID" value="MFD2037145.1"/>
    <property type="molecule type" value="Genomic_DNA"/>
</dbReference>
<reference evidence="2" key="1">
    <citation type="journal article" date="2019" name="Int. J. Syst. Evol. Microbiol.">
        <title>The Global Catalogue of Microorganisms (GCM) 10K type strain sequencing project: providing services to taxonomists for standard genome sequencing and annotation.</title>
        <authorList>
            <consortium name="The Broad Institute Genomics Platform"/>
            <consortium name="The Broad Institute Genome Sequencing Center for Infectious Disease"/>
            <person name="Wu L."/>
            <person name="Ma J."/>
        </authorList>
    </citation>
    <scope>NUCLEOTIDE SEQUENCE [LARGE SCALE GENOMIC DNA]</scope>
    <source>
        <strain evidence="2">CGMCC 1.15180</strain>
    </source>
</reference>